<name>D6PKE6_9ZZZZ</name>
<protein>
    <submittedName>
        <fullName evidence="1">Uncharacterized protein</fullName>
    </submittedName>
</protein>
<accession>D6PKE6</accession>
<dbReference type="EMBL" id="GU943124">
    <property type="protein sequence ID" value="ADD96197.1"/>
    <property type="molecule type" value="Genomic_DNA"/>
</dbReference>
<reference evidence="1" key="1">
    <citation type="journal article" date="2010" name="ISME J.">
        <title>Metagenome of the Mediterranean deep chlorophyll maximum studied by direct and fosmid library 454 pyrosequencing.</title>
        <authorList>
            <person name="Ghai R."/>
            <person name="Martin-Cuadrado A.B."/>
            <person name="Molto A.G."/>
            <person name="Heredia I.G."/>
            <person name="Cabrera R."/>
            <person name="Martin J."/>
            <person name="Verdu M."/>
            <person name="Deschamps P."/>
            <person name="Moreira D."/>
            <person name="Lopez-Garcia P."/>
            <person name="Mira A."/>
            <person name="Rodriguez-Valera F."/>
        </authorList>
    </citation>
    <scope>NUCLEOTIDE SEQUENCE</scope>
</reference>
<proteinExistence type="predicted"/>
<evidence type="ECO:0000313" key="1">
    <source>
        <dbReference type="EMBL" id="ADD96197.1"/>
    </source>
</evidence>
<sequence length="69" mass="7692">MKHVQITLDQSRAKKLEAIANQAIHEVQQLTLPNSNRSIYVSANKVSASAIAKALLEDSIDEIYRELSQ</sequence>
<dbReference type="AlphaFoldDB" id="D6PKE6"/>
<organism evidence="1">
    <name type="scientific">uncultured organism MedDCM-OCT-S05-C26</name>
    <dbReference type="NCBI Taxonomy" id="743623"/>
    <lineage>
        <taxon>unclassified sequences</taxon>
        <taxon>environmental samples</taxon>
    </lineage>
</organism>